<dbReference type="OrthoDB" id="1470350at2759"/>
<dbReference type="PRINTS" id="PR00385">
    <property type="entry name" value="P450"/>
</dbReference>
<dbReference type="GO" id="GO:0005506">
    <property type="term" value="F:iron ion binding"/>
    <property type="evidence" value="ECO:0007669"/>
    <property type="project" value="InterPro"/>
</dbReference>
<evidence type="ECO:0000256" key="1">
    <source>
        <dbReference type="ARBA" id="ARBA00001971"/>
    </source>
</evidence>
<dbReference type="InterPro" id="IPR050121">
    <property type="entry name" value="Cytochrome_P450_monoxygenase"/>
</dbReference>
<dbReference type="GO" id="GO:0020037">
    <property type="term" value="F:heme binding"/>
    <property type="evidence" value="ECO:0007669"/>
    <property type="project" value="InterPro"/>
</dbReference>
<accession>A0A8H6RQ93</accession>
<keyword evidence="5 6" id="KW-0408">Iron</keyword>
<dbReference type="GO" id="GO:0016705">
    <property type="term" value="F:oxidoreductase activity, acting on paired donors, with incorporation or reduction of molecular oxygen"/>
    <property type="evidence" value="ECO:0007669"/>
    <property type="project" value="InterPro"/>
</dbReference>
<reference evidence="7" key="1">
    <citation type="submission" date="2020-04" db="EMBL/GenBank/DDBJ databases">
        <title>Draft genome resource of the tomato pathogen Pseudocercospora fuligena.</title>
        <authorList>
            <person name="Zaccaron A."/>
        </authorList>
    </citation>
    <scope>NUCLEOTIDE SEQUENCE</scope>
    <source>
        <strain evidence="7">PF001</strain>
    </source>
</reference>
<name>A0A8H6RQ93_9PEZI</name>
<dbReference type="CDD" id="cd11058">
    <property type="entry name" value="CYP60B-like"/>
    <property type="match status" value="1"/>
</dbReference>
<comment type="caution">
    <text evidence="7">The sequence shown here is derived from an EMBL/GenBank/DDBJ whole genome shotgun (WGS) entry which is preliminary data.</text>
</comment>
<dbReference type="GO" id="GO:0004497">
    <property type="term" value="F:monooxygenase activity"/>
    <property type="evidence" value="ECO:0007669"/>
    <property type="project" value="UniProtKB-KW"/>
</dbReference>
<evidence type="ECO:0000256" key="6">
    <source>
        <dbReference type="PIRSR" id="PIRSR602401-1"/>
    </source>
</evidence>
<organism evidence="7 8">
    <name type="scientific">Pseudocercospora fuligena</name>
    <dbReference type="NCBI Taxonomy" id="685502"/>
    <lineage>
        <taxon>Eukaryota</taxon>
        <taxon>Fungi</taxon>
        <taxon>Dikarya</taxon>
        <taxon>Ascomycota</taxon>
        <taxon>Pezizomycotina</taxon>
        <taxon>Dothideomycetes</taxon>
        <taxon>Dothideomycetidae</taxon>
        <taxon>Mycosphaerellales</taxon>
        <taxon>Mycosphaerellaceae</taxon>
        <taxon>Pseudocercospora</taxon>
    </lineage>
</organism>
<keyword evidence="3 6" id="KW-0349">Heme</keyword>
<dbReference type="AlphaFoldDB" id="A0A8H6RQ93"/>
<dbReference type="InterPro" id="IPR001128">
    <property type="entry name" value="Cyt_P450"/>
</dbReference>
<gene>
    <name evidence="7" type="ORF">HII31_03770</name>
</gene>
<keyword evidence="7" id="KW-0503">Monooxygenase</keyword>
<dbReference type="SUPFAM" id="SSF48264">
    <property type="entry name" value="Cytochrome P450"/>
    <property type="match status" value="1"/>
</dbReference>
<protein>
    <submittedName>
        <fullName evidence="7">Cytochrome P450 monooxygenase</fullName>
    </submittedName>
</protein>
<dbReference type="PANTHER" id="PTHR24305">
    <property type="entry name" value="CYTOCHROME P450"/>
    <property type="match status" value="1"/>
</dbReference>
<dbReference type="InterPro" id="IPR002401">
    <property type="entry name" value="Cyt_P450_E_grp-I"/>
</dbReference>
<keyword evidence="4 6" id="KW-0479">Metal-binding</keyword>
<evidence type="ECO:0000256" key="2">
    <source>
        <dbReference type="ARBA" id="ARBA00010617"/>
    </source>
</evidence>
<evidence type="ECO:0000256" key="4">
    <source>
        <dbReference type="ARBA" id="ARBA00022723"/>
    </source>
</evidence>
<evidence type="ECO:0000313" key="8">
    <source>
        <dbReference type="Proteomes" id="UP000660729"/>
    </source>
</evidence>
<evidence type="ECO:0000313" key="7">
    <source>
        <dbReference type="EMBL" id="KAF7194933.1"/>
    </source>
</evidence>
<dbReference type="Gene3D" id="1.10.630.10">
    <property type="entry name" value="Cytochrome P450"/>
    <property type="match status" value="1"/>
</dbReference>
<dbReference type="PRINTS" id="PR00463">
    <property type="entry name" value="EP450I"/>
</dbReference>
<dbReference type="EMBL" id="JABCIY010000047">
    <property type="protein sequence ID" value="KAF7194933.1"/>
    <property type="molecule type" value="Genomic_DNA"/>
</dbReference>
<comment type="cofactor">
    <cofactor evidence="1 6">
        <name>heme</name>
        <dbReference type="ChEBI" id="CHEBI:30413"/>
    </cofactor>
</comment>
<dbReference type="InterPro" id="IPR036396">
    <property type="entry name" value="Cyt_P450_sf"/>
</dbReference>
<keyword evidence="8" id="KW-1185">Reference proteome</keyword>
<comment type="similarity">
    <text evidence="2">Belongs to the cytochrome P450 family.</text>
</comment>
<dbReference type="PANTHER" id="PTHR24305:SF210">
    <property type="entry name" value="CYTOCHROME P450 MONOOXYGENASE ASQL-RELATED"/>
    <property type="match status" value="1"/>
</dbReference>
<dbReference type="Pfam" id="PF00067">
    <property type="entry name" value="p450"/>
    <property type="match status" value="1"/>
</dbReference>
<proteinExistence type="inferred from homology"/>
<sequence>MSTVLSMPIAGNVVRIAPNELSFSDPKAWEDIYNSKGLTMERHEILRAQVRNYSGMNASIMQALCHTKDHARHRRALAYPFSNSGVGAQQQLVINKVKTLISWIQNSASKQQPVEVTSWFGYLTMDIIGDWLFGKTFGCLDGGGPTEWSVAMIRAFESSTYENAIQLIFGMHTWISAVVQYLLLPREPERWRKIHFLNCIQATKQRMSDGPGQHKDVMHFLLKGEAERSGLTEREILLNMPVLVLAGSETTAGALSGLVYFLATHPKVYARLAKEIRGRFGSTESIDFTGVQPTNLPYLDACIRESLRCLPPQTNPSLRVVPPGGATICGESVHAGCTVSVSSFAMTHLDRNFTRPIEFRPERWVARDDVDWTDDFATDQLDASQPFLLGPRQCLGLHLAWFEIRITIVYIICHFDFALANVEKSREDWTAADDFRHFRGLKTWLKPKLPIVFTPVAPAK</sequence>
<dbReference type="Proteomes" id="UP000660729">
    <property type="component" value="Unassembled WGS sequence"/>
</dbReference>
<feature type="binding site" description="axial binding residue" evidence="6">
    <location>
        <position position="394"/>
    </location>
    <ligand>
        <name>heme</name>
        <dbReference type="ChEBI" id="CHEBI:30413"/>
    </ligand>
    <ligandPart>
        <name>Fe</name>
        <dbReference type="ChEBI" id="CHEBI:18248"/>
    </ligandPart>
</feature>
<evidence type="ECO:0000256" key="3">
    <source>
        <dbReference type="ARBA" id="ARBA00022617"/>
    </source>
</evidence>
<evidence type="ECO:0000256" key="5">
    <source>
        <dbReference type="ARBA" id="ARBA00023004"/>
    </source>
</evidence>
<keyword evidence="7" id="KW-0560">Oxidoreductase</keyword>